<proteinExistence type="predicted"/>
<dbReference type="Proteomes" id="UP000016560">
    <property type="component" value="Unassembled WGS sequence"/>
</dbReference>
<evidence type="ECO:0000313" key="1">
    <source>
        <dbReference type="EMBL" id="GAD65113.1"/>
    </source>
</evidence>
<dbReference type="RefSeq" id="WP_021703134.1">
    <property type="nucleotide sequence ID" value="NZ_BATI01000070.1"/>
</dbReference>
<sequence>MTIQRATTRKGNTPINVWVTPEEKARIEKLAEQTGHSMSSLLRSLGMGHMPTSLLDHQSILELAKINGDQGRLGGLLKMWLSNDERFAGFEEAQIRRTIQVVLSRIEETQQAMLQMLIKVQGGDDDNFSG</sequence>
<protein>
    <recommendedName>
        <fullName evidence="3">Conjugal transfer protein TraJ</fullName>
    </recommendedName>
</protein>
<dbReference type="eggNOG" id="ENOG502ZZIB">
    <property type="taxonomic scope" value="Bacteria"/>
</dbReference>
<dbReference type="Pfam" id="PF21983">
    <property type="entry name" value="NikA-like"/>
    <property type="match status" value="1"/>
</dbReference>
<keyword evidence="2" id="KW-1185">Reference proteome</keyword>
<dbReference type="EMBL" id="BATI01000070">
    <property type="protein sequence ID" value="GAD65113.1"/>
    <property type="molecule type" value="Genomic_DNA"/>
</dbReference>
<reference evidence="1" key="1">
    <citation type="submission" date="2024-09" db="EMBL/GenBank/DDBJ databases">
        <title>Whole genome shotgun sequence of Pseudomonas alcaligenes NBRC 14159.</title>
        <authorList>
            <person name="Yoshida I."/>
            <person name="Hosoyama A."/>
            <person name="Tsuchikane K."/>
            <person name="Noguchi M."/>
            <person name="Hirakata S."/>
            <person name="Ando Y."/>
            <person name="Ohji S."/>
            <person name="Yamazoe A."/>
            <person name="Yamazaki S."/>
            <person name="Fujita N."/>
        </authorList>
    </citation>
    <scope>NUCLEOTIDE SEQUENCE</scope>
    <source>
        <strain evidence="1">NBRC 14159</strain>
    </source>
</reference>
<comment type="caution">
    <text evidence="1">The sequence shown here is derived from an EMBL/GenBank/DDBJ whole genome shotgun (WGS) entry which is preliminary data.</text>
</comment>
<accession>U3BEC0</accession>
<name>U3BEC0_AQUA1</name>
<organism evidence="1 2">
    <name type="scientific">Aquipseudomonas alcaligenes (strain ATCC 14909 / DSM 50342 / CCUG 1425 / JCM 20561 / NBRC 14159 / NCIMB 9945 / NCTC 10367 / 1577)</name>
    <name type="common">Pseudomonas alcaligenes</name>
    <dbReference type="NCBI Taxonomy" id="1215092"/>
    <lineage>
        <taxon>Bacteria</taxon>
        <taxon>Pseudomonadati</taxon>
        <taxon>Pseudomonadota</taxon>
        <taxon>Gammaproteobacteria</taxon>
        <taxon>Pseudomonadales</taxon>
        <taxon>Pseudomonadaceae</taxon>
        <taxon>Aquipseudomonas</taxon>
    </lineage>
</organism>
<evidence type="ECO:0000313" key="2">
    <source>
        <dbReference type="Proteomes" id="UP000016560"/>
    </source>
</evidence>
<dbReference type="OrthoDB" id="8966807at2"/>
<dbReference type="InterPro" id="IPR053842">
    <property type="entry name" value="NikA-like"/>
</dbReference>
<gene>
    <name evidence="1" type="ORF">PA6_070_00070</name>
</gene>
<evidence type="ECO:0008006" key="3">
    <source>
        <dbReference type="Google" id="ProtNLM"/>
    </source>
</evidence>
<dbReference type="AlphaFoldDB" id="U3BEC0"/>